<dbReference type="PATRIC" id="fig|294.194.peg.4548"/>
<organism evidence="1 2">
    <name type="scientific">Pseudomonas fluorescens</name>
    <dbReference type="NCBI Taxonomy" id="294"/>
    <lineage>
        <taxon>Bacteria</taxon>
        <taxon>Pseudomonadati</taxon>
        <taxon>Pseudomonadota</taxon>
        <taxon>Gammaproteobacteria</taxon>
        <taxon>Pseudomonadales</taxon>
        <taxon>Pseudomonadaceae</taxon>
        <taxon>Pseudomonas</taxon>
    </lineage>
</organism>
<evidence type="ECO:0000313" key="2">
    <source>
        <dbReference type="Proteomes" id="UP000061348"/>
    </source>
</evidence>
<dbReference type="AlphaFoldDB" id="A0A120G6T9"/>
<gene>
    <name evidence="1" type="ORF">PFLmoz3_04098</name>
</gene>
<name>A0A120G6T9_PSEFL</name>
<evidence type="ECO:0000313" key="1">
    <source>
        <dbReference type="EMBL" id="KWV86126.1"/>
    </source>
</evidence>
<protein>
    <submittedName>
        <fullName evidence="1">Uncharacterized protein</fullName>
    </submittedName>
</protein>
<reference evidence="1 2" key="1">
    <citation type="submission" date="2015-05" db="EMBL/GenBank/DDBJ databases">
        <title>A genomic and transcriptomic approach to investigate the blue pigment phenotype in Pseudomonas fluorescens.</title>
        <authorList>
            <person name="Andreani N.A."/>
            <person name="Cardazzo B."/>
        </authorList>
    </citation>
    <scope>NUCLEOTIDE SEQUENCE [LARGE SCALE GENOMIC DNA]</scope>
    <source>
        <strain evidence="1 2">Ps_22</strain>
    </source>
</reference>
<accession>A0A120G6T9</accession>
<sequence length="82" mass="8720">MGTQGLAAAEMHAAAQVVNRRQLPILAVAVAGECFVHGIVWGQALFQPVEHVWAEGRQGDVLGRYRAHAGPQPWAASAYGDT</sequence>
<dbReference type="Proteomes" id="UP000061348">
    <property type="component" value="Unassembled WGS sequence"/>
</dbReference>
<proteinExistence type="predicted"/>
<dbReference type="EMBL" id="LCYA01000103">
    <property type="protein sequence ID" value="KWV86126.1"/>
    <property type="molecule type" value="Genomic_DNA"/>
</dbReference>
<comment type="caution">
    <text evidence="1">The sequence shown here is derived from an EMBL/GenBank/DDBJ whole genome shotgun (WGS) entry which is preliminary data.</text>
</comment>